<reference evidence="2" key="1">
    <citation type="submission" date="2015-01" db="EMBL/GenBank/DDBJ databases">
        <title>Draft genome sequence of Rhodococcus pyridinivorans strain KG-16, a hydrocarbon-degrading bacterium.</title>
        <authorList>
            <person name="Aggarwal R.K."/>
            <person name="Dawar C."/>
        </authorList>
    </citation>
    <scope>NUCLEOTIDE SEQUENCE [LARGE SCALE GENOMIC DNA]</scope>
    <source>
        <strain evidence="2">KG-16</strain>
    </source>
</reference>
<evidence type="ECO:0000313" key="2">
    <source>
        <dbReference type="Proteomes" id="UP000053060"/>
    </source>
</evidence>
<dbReference type="RefSeq" id="WP_060653717.1">
    <property type="nucleotide sequence ID" value="NZ_AZXY01000012.1"/>
</dbReference>
<dbReference type="AlphaFoldDB" id="A0A0V9UG04"/>
<gene>
    <name evidence="1" type="ORF">Z045_21180</name>
</gene>
<reference evidence="1 2" key="2">
    <citation type="journal article" date="2016" name="Genome Announc.">
        <title>Draft Genome Sequence of a Versatile Hydrocarbon-Degrading Bacterium, Rhodococcus pyridinivorans Strain KG-16, Collected from Oil Fields in India.</title>
        <authorList>
            <person name="Aggarwal R.K."/>
            <person name="Dawar C."/>
            <person name="Phanindranath R."/>
            <person name="Mutnuri L."/>
            <person name="Dayal A.M."/>
        </authorList>
    </citation>
    <scope>NUCLEOTIDE SEQUENCE [LARGE SCALE GENOMIC DNA]</scope>
    <source>
        <strain evidence="1 2">KG-16</strain>
    </source>
</reference>
<dbReference type="Gene3D" id="3.10.129.10">
    <property type="entry name" value="Hotdog Thioesterase"/>
    <property type="match status" value="1"/>
</dbReference>
<protein>
    <submittedName>
        <fullName evidence="1">Acyl dehydratase</fullName>
    </submittedName>
</protein>
<dbReference type="InterPro" id="IPR029069">
    <property type="entry name" value="HotDog_dom_sf"/>
</dbReference>
<evidence type="ECO:0000313" key="1">
    <source>
        <dbReference type="EMBL" id="KSZ56919.1"/>
    </source>
</evidence>
<sequence length="136" mass="14745">MNLAECTVGQELPELVLPIDRTTIVATAIASQDFEDVHHDPDAALGRGTPDVFMSINATNGFVDRYVTDWTGPSARVRRASLRLGVPCFPGDPMHMNGEVTAVDGATVTLKVQGRNSRGVHVTAEVVVEPYERKSR</sequence>
<dbReference type="PATRIC" id="fig|1441730.3.peg.4435"/>
<dbReference type="EMBL" id="AZXY01000012">
    <property type="protein sequence ID" value="KSZ56919.1"/>
    <property type="molecule type" value="Genomic_DNA"/>
</dbReference>
<comment type="caution">
    <text evidence="1">The sequence shown here is derived from an EMBL/GenBank/DDBJ whole genome shotgun (WGS) entry which is preliminary data.</text>
</comment>
<name>A0A0V9UG04_9NOCA</name>
<dbReference type="Proteomes" id="UP000053060">
    <property type="component" value="Unassembled WGS sequence"/>
</dbReference>
<proteinExistence type="predicted"/>
<dbReference type="GeneID" id="86864343"/>
<organism evidence="1 2">
    <name type="scientific">Rhodococcus pyridinivorans KG-16</name>
    <dbReference type="NCBI Taxonomy" id="1441730"/>
    <lineage>
        <taxon>Bacteria</taxon>
        <taxon>Bacillati</taxon>
        <taxon>Actinomycetota</taxon>
        <taxon>Actinomycetes</taxon>
        <taxon>Mycobacteriales</taxon>
        <taxon>Nocardiaceae</taxon>
        <taxon>Rhodococcus</taxon>
    </lineage>
</organism>
<accession>A0A0V9UG04</accession>
<dbReference type="SUPFAM" id="SSF54637">
    <property type="entry name" value="Thioesterase/thiol ester dehydrase-isomerase"/>
    <property type="match status" value="1"/>
</dbReference>